<sequence length="291" mass="33702">MSEPDHEKLASRLASILLKLNQGESFSPQELADEFRVGERTIYRDLNRLNGIAERSSDGKYRIVPEYQGKLRPKDLETFARLVGVEDLFPQNSSRFLIALLDTLSQSSFLIRGHHYEKLKPHDAQFQQLDKAIRDGKRCTLTYADKRRTLEPYRLVNNKGIWYLAATDEGRLKSFSLSRISLLVVGDDCFEPRADVQRQIEEEDDVWFGEEKTEVLLSIAPQVAYYFKRRKLLPLQVIDKDLENGGLIVSSRVSDANQILPLVRYWIPHVRVLEPGWLRDRLESDIRVFLA</sequence>
<dbReference type="InterPro" id="IPR057727">
    <property type="entry name" value="WCX_dom"/>
</dbReference>
<dbReference type="RefSeq" id="WP_092705155.1">
    <property type="nucleotide sequence ID" value="NZ_FOSR01000020.1"/>
</dbReference>
<dbReference type="InterPro" id="IPR036388">
    <property type="entry name" value="WH-like_DNA-bd_sf"/>
</dbReference>
<gene>
    <name evidence="4" type="ORF">SAMN05192579_12039</name>
</gene>
<dbReference type="Pfam" id="PF13280">
    <property type="entry name" value="WYL"/>
    <property type="match status" value="1"/>
</dbReference>
<accession>A0A1I4FZ96</accession>
<dbReference type="InterPro" id="IPR051534">
    <property type="entry name" value="CBASS_pafABC_assoc_protein"/>
</dbReference>
<dbReference type="GO" id="GO:0003677">
    <property type="term" value="F:DNA binding"/>
    <property type="evidence" value="ECO:0007669"/>
    <property type="project" value="UniProtKB-KW"/>
</dbReference>
<reference evidence="5" key="1">
    <citation type="submission" date="2016-10" db="EMBL/GenBank/DDBJ databases">
        <authorList>
            <person name="Varghese N."/>
            <person name="Submissions S."/>
        </authorList>
    </citation>
    <scope>NUCLEOTIDE SEQUENCE [LARGE SCALE GENOMIC DNA]</scope>
    <source>
        <strain evidence="5">MO64</strain>
    </source>
</reference>
<feature type="domain" description="WCX" evidence="3">
    <location>
        <begin position="212"/>
        <end position="287"/>
    </location>
</feature>
<dbReference type="InterPro" id="IPR036390">
    <property type="entry name" value="WH_DNA-bd_sf"/>
</dbReference>
<dbReference type="InterPro" id="IPR026881">
    <property type="entry name" value="WYL_dom"/>
</dbReference>
<dbReference type="EMBL" id="FOSR01000020">
    <property type="protein sequence ID" value="SFL22819.1"/>
    <property type="molecule type" value="Genomic_DNA"/>
</dbReference>
<dbReference type="Proteomes" id="UP000198725">
    <property type="component" value="Unassembled WGS sequence"/>
</dbReference>
<evidence type="ECO:0000259" key="1">
    <source>
        <dbReference type="Pfam" id="PF08279"/>
    </source>
</evidence>
<evidence type="ECO:0000259" key="2">
    <source>
        <dbReference type="Pfam" id="PF13280"/>
    </source>
</evidence>
<dbReference type="SUPFAM" id="SSF46785">
    <property type="entry name" value="Winged helix' DNA-binding domain"/>
    <property type="match status" value="1"/>
</dbReference>
<evidence type="ECO:0000313" key="5">
    <source>
        <dbReference type="Proteomes" id="UP000198725"/>
    </source>
</evidence>
<feature type="domain" description="Helix-turn-helix type 11" evidence="1">
    <location>
        <begin position="12"/>
        <end position="51"/>
    </location>
</feature>
<dbReference type="Pfam" id="PF08279">
    <property type="entry name" value="HTH_11"/>
    <property type="match status" value="1"/>
</dbReference>
<evidence type="ECO:0000313" key="4">
    <source>
        <dbReference type="EMBL" id="SFL22819.1"/>
    </source>
</evidence>
<dbReference type="PANTHER" id="PTHR34580:SF1">
    <property type="entry name" value="PROTEIN PAFC"/>
    <property type="match status" value="1"/>
</dbReference>
<keyword evidence="5" id="KW-1185">Reference proteome</keyword>
<dbReference type="AlphaFoldDB" id="A0A1I4FZ96"/>
<protein>
    <submittedName>
        <fullName evidence="4">Predicted DNA-binding transcriptional regulator YafY, contains an HTH and WYL domains</fullName>
    </submittedName>
</protein>
<proteinExistence type="predicted"/>
<dbReference type="InterPro" id="IPR013196">
    <property type="entry name" value="HTH_11"/>
</dbReference>
<keyword evidence="4" id="KW-0238">DNA-binding</keyword>
<dbReference type="PANTHER" id="PTHR34580">
    <property type="match status" value="1"/>
</dbReference>
<dbReference type="Gene3D" id="1.10.10.10">
    <property type="entry name" value="Winged helix-like DNA-binding domain superfamily/Winged helix DNA-binding domain"/>
    <property type="match status" value="1"/>
</dbReference>
<feature type="domain" description="WYL" evidence="2">
    <location>
        <begin position="126"/>
        <end position="181"/>
    </location>
</feature>
<name>A0A1I4FZ96_9GAMM</name>
<dbReference type="PROSITE" id="PS52050">
    <property type="entry name" value="WYL"/>
    <property type="match status" value="1"/>
</dbReference>
<dbReference type="Pfam" id="PF25583">
    <property type="entry name" value="WCX"/>
    <property type="match status" value="1"/>
</dbReference>
<evidence type="ECO:0000259" key="3">
    <source>
        <dbReference type="Pfam" id="PF25583"/>
    </source>
</evidence>
<organism evidence="4 5">
    <name type="scientific">Rhodanobacter glycinis</name>
    <dbReference type="NCBI Taxonomy" id="582702"/>
    <lineage>
        <taxon>Bacteria</taxon>
        <taxon>Pseudomonadati</taxon>
        <taxon>Pseudomonadota</taxon>
        <taxon>Gammaproteobacteria</taxon>
        <taxon>Lysobacterales</taxon>
        <taxon>Rhodanobacteraceae</taxon>
        <taxon>Rhodanobacter</taxon>
    </lineage>
</organism>